<feature type="binding site" evidence="5">
    <location>
        <position position="294"/>
    </location>
    <ligand>
        <name>Mg(2+)</name>
        <dbReference type="ChEBI" id="CHEBI:18420"/>
    </ligand>
</feature>
<organism evidence="7 9">
    <name type="scientific">Morganella morganii</name>
    <name type="common">Proteus morganii</name>
    <dbReference type="NCBI Taxonomy" id="582"/>
    <lineage>
        <taxon>Bacteria</taxon>
        <taxon>Pseudomonadati</taxon>
        <taxon>Pseudomonadota</taxon>
        <taxon>Gammaproteobacteria</taxon>
        <taxon>Enterobacterales</taxon>
        <taxon>Morganellaceae</taxon>
        <taxon>Morganella</taxon>
    </lineage>
</organism>
<comment type="pathway">
    <text evidence="5">Quinol/quinone metabolism; menaquinone biosynthesis.</text>
</comment>
<evidence type="ECO:0000313" key="7">
    <source>
        <dbReference type="EMBL" id="MBE8611851.1"/>
    </source>
</evidence>
<dbReference type="InterPro" id="IPR015890">
    <property type="entry name" value="Chorismate_C"/>
</dbReference>
<feature type="active site" description="Proton acceptor" evidence="5">
    <location>
        <position position="200"/>
    </location>
</feature>
<dbReference type="UniPathway" id="UPA01057">
    <property type="reaction ID" value="UER00163"/>
</dbReference>
<dbReference type="Proteomes" id="UP001182247">
    <property type="component" value="Unassembled WGS sequence"/>
</dbReference>
<evidence type="ECO:0000256" key="5">
    <source>
        <dbReference type="HAMAP-Rule" id="MF_01935"/>
    </source>
</evidence>
<dbReference type="RefSeq" id="WP_004239875.1">
    <property type="nucleotide sequence ID" value="NZ_ABMOGV020000006.1"/>
</dbReference>
<comment type="cofactor">
    <cofactor evidence="5">
        <name>Mg(2+)</name>
        <dbReference type="ChEBI" id="CHEBI:18420"/>
    </cofactor>
</comment>
<keyword evidence="5" id="KW-0479">Metal-binding</keyword>
<proteinExistence type="inferred from homology"/>
<dbReference type="GO" id="GO:0000287">
    <property type="term" value="F:magnesium ion binding"/>
    <property type="evidence" value="ECO:0007669"/>
    <property type="project" value="UniProtKB-UniRule"/>
</dbReference>
<dbReference type="Gene3D" id="3.60.120.10">
    <property type="entry name" value="Anthranilate synthase"/>
    <property type="match status" value="1"/>
</dbReference>
<reference evidence="8" key="2">
    <citation type="submission" date="2023-02" db="EMBL/GenBank/DDBJ databases">
        <title>Detection, antimicrobial susceptibility and genomic characterization of NDM-producing species of Morganellaceae, Yersiniaceae, and Enterobacteriaceae other than Klebsiella.</title>
        <authorList>
            <person name="Camargo C.H."/>
            <person name="Sacchi C.T."/>
            <person name="Campos K.R."/>
        </authorList>
    </citation>
    <scope>NUCLEOTIDE SEQUENCE</scope>
    <source>
        <strain evidence="8">1189_21</strain>
    </source>
</reference>
<dbReference type="UniPathway" id="UPA00079"/>
<dbReference type="Pfam" id="PF00425">
    <property type="entry name" value="Chorismate_bind"/>
    <property type="match status" value="1"/>
</dbReference>
<comment type="similarity">
    <text evidence="2 5">Belongs to the isochorismate synthase family.</text>
</comment>
<reference evidence="7" key="1">
    <citation type="submission" date="2017-12" db="EMBL/GenBank/DDBJ databases">
        <title>Genome sequencing and analysis.</title>
        <authorList>
            <person name="Huang Y.-T."/>
        </authorList>
    </citation>
    <scope>NUCLEOTIDE SEQUENCE</scope>
    <source>
        <strain evidence="7">VGH116</strain>
    </source>
</reference>
<dbReference type="EC" id="5.4.4.2" evidence="5"/>
<comment type="catalytic activity">
    <reaction evidence="1 5">
        <text>chorismate = isochorismate</text>
        <dbReference type="Rhea" id="RHEA:18985"/>
        <dbReference type="ChEBI" id="CHEBI:29748"/>
        <dbReference type="ChEBI" id="CHEBI:29780"/>
        <dbReference type="EC" id="5.4.4.2"/>
    </reaction>
</comment>
<protein>
    <recommendedName>
        <fullName evidence="5">Isochorismate synthase MenF</fullName>
        <ecNumber evidence="5">5.4.4.2</ecNumber>
    </recommendedName>
    <alternativeName>
        <fullName evidence="5">Isochorismate mutase</fullName>
    </alternativeName>
</protein>
<dbReference type="PANTHER" id="PTHR47253:SF4">
    <property type="entry name" value="ISOCHORISMATE SYNTHASE 2, CHLOROPLASTIC"/>
    <property type="match status" value="1"/>
</dbReference>
<keyword evidence="5" id="KW-0474">Menaquinone biosynthesis</keyword>
<evidence type="ECO:0000256" key="1">
    <source>
        <dbReference type="ARBA" id="ARBA00000799"/>
    </source>
</evidence>
<accession>A0A8I0PSR5</accession>
<feature type="active site" description="Proton donor" evidence="5">
    <location>
        <position position="250"/>
    </location>
</feature>
<evidence type="ECO:0000256" key="2">
    <source>
        <dbReference type="ARBA" id="ARBA00005297"/>
    </source>
</evidence>
<evidence type="ECO:0000256" key="3">
    <source>
        <dbReference type="ARBA" id="ARBA00022842"/>
    </source>
</evidence>
<comment type="pathway">
    <text evidence="5">Quinol/quinone metabolism; 1,4-dihydroxy-2-naphthoate biosynthesis; 1,4-dihydroxy-2-naphthoate from chorismate: step 1/7.</text>
</comment>
<evidence type="ECO:0000256" key="4">
    <source>
        <dbReference type="ARBA" id="ARBA00023235"/>
    </source>
</evidence>
<feature type="domain" description="Chorismate-utilising enzyme C-terminal" evidence="6">
    <location>
        <begin position="179"/>
        <end position="430"/>
    </location>
</feature>
<evidence type="ECO:0000313" key="8">
    <source>
        <dbReference type="EMBL" id="MDS0898583.1"/>
    </source>
</evidence>
<name>A0A8I0PSR5_MORMO</name>
<dbReference type="GO" id="GO:0008909">
    <property type="term" value="F:isochorismate synthase activity"/>
    <property type="evidence" value="ECO:0007669"/>
    <property type="project" value="UniProtKB-UniRule"/>
</dbReference>
<dbReference type="InterPro" id="IPR044250">
    <property type="entry name" value="MenF-like"/>
</dbReference>
<comment type="function">
    <text evidence="5">Catalyzes the conversion of chorismate to isochorismate.</text>
</comment>
<keyword evidence="3 5" id="KW-0460">Magnesium</keyword>
<keyword evidence="4 5" id="KW-0413">Isomerase</keyword>
<dbReference type="InterPro" id="IPR005801">
    <property type="entry name" value="ADC_synthase"/>
</dbReference>
<gene>
    <name evidence="5" type="primary">menF</name>
    <name evidence="7" type="ORF">CYG68_05400</name>
    <name evidence="8" type="ORF">OSC06_11415</name>
</gene>
<dbReference type="SUPFAM" id="SSF56322">
    <property type="entry name" value="ADC synthase"/>
    <property type="match status" value="1"/>
</dbReference>
<comment type="caution">
    <text evidence="7">The sequence shown here is derived from an EMBL/GenBank/DDBJ whole genome shotgun (WGS) entry which is preliminary data.</text>
</comment>
<dbReference type="HAMAP" id="MF_01935">
    <property type="entry name" value="MenF"/>
    <property type="match status" value="1"/>
</dbReference>
<dbReference type="EMBL" id="JAPKIY010000017">
    <property type="protein sequence ID" value="MDS0898583.1"/>
    <property type="molecule type" value="Genomic_DNA"/>
</dbReference>
<dbReference type="AlphaFoldDB" id="A0A8I0PSR5"/>
<dbReference type="NCBIfam" id="TIGR00543">
    <property type="entry name" value="isochor_syn"/>
    <property type="match status" value="1"/>
</dbReference>
<feature type="binding site" evidence="5">
    <location>
        <position position="426"/>
    </location>
    <ligand>
        <name>Mg(2+)</name>
        <dbReference type="ChEBI" id="CHEBI:18420"/>
    </ligand>
</feature>
<sequence length="443" mass="48355">MTLFSDFISQVCTEITHNKNKPDGIYQYAVTLSPLLAAVLPPSALTGWLNAQTCWPQFYWQHRDGTETAAVCGEVCRFTHISDAQALLDTLPAQSQIRIWGLNSWQFDTPSPPQGTGGSYLFVPRAELRISGSETHFLVNIDSRRPAEETTEFLRSLVWQTEIPALNSTVISARHQPDEAGWTQLVTDAVTAITGGEMEKVVTARKTALELSAPVSPAAFMQASCDCNHRCFHYMLATGPNTAFVASPPERLYFRAGAQLYTEALAGTVANYPEDDRAAQAAQWLLADKKNVHENSVVVDDICQRLQGAVSALDVSAAAVIRLRKVQHLYRVISATLYAPRDSDCLQRLQPTAAVAGLPRSAALAFLRDNEPFDRDWYAGSGGYCSPSRSEFAVSLRCAKISGSRVDLYAGAGIVAGSDPQAEWCEIENKAAGLRTLLESDAH</sequence>
<dbReference type="Proteomes" id="UP000650477">
    <property type="component" value="Unassembled WGS sequence"/>
</dbReference>
<dbReference type="EMBL" id="PKLF01000004">
    <property type="protein sequence ID" value="MBE8611851.1"/>
    <property type="molecule type" value="Genomic_DNA"/>
</dbReference>
<dbReference type="InterPro" id="IPR004561">
    <property type="entry name" value="IsoChor_synthase"/>
</dbReference>
<dbReference type="GO" id="GO:0009234">
    <property type="term" value="P:menaquinone biosynthetic process"/>
    <property type="evidence" value="ECO:0007669"/>
    <property type="project" value="UniProtKB-UniRule"/>
</dbReference>
<dbReference type="PANTHER" id="PTHR47253">
    <property type="match status" value="1"/>
</dbReference>
<evidence type="ECO:0000313" key="9">
    <source>
        <dbReference type="Proteomes" id="UP000650477"/>
    </source>
</evidence>
<dbReference type="InterPro" id="IPR034681">
    <property type="entry name" value="MenF"/>
</dbReference>
<evidence type="ECO:0000259" key="6">
    <source>
        <dbReference type="Pfam" id="PF00425"/>
    </source>
</evidence>